<sequence>MKYSVLSLAALLTASSLAFPGYYWGWRQGEAGDAIVMNHMNIAIDVDKVTPSQLFRQVKATGEQVYYIEAGGAARIPGGPVADLKINRQVEVSYVGGDGGTFNYAIKPLDHFPGVVEVTPDGCEPLVWHPGDPETRQVTCPEGTELPIRLYGPFQAGWY</sequence>
<proteinExistence type="predicted"/>
<dbReference type="HOGENOM" id="CLU_120099_0_0_1"/>
<dbReference type="KEGG" id="maw:19245483"/>
<dbReference type="OrthoDB" id="4935409at2759"/>
<evidence type="ECO:0008006" key="4">
    <source>
        <dbReference type="Google" id="ProtNLM"/>
    </source>
</evidence>
<reference evidence="2 3" key="1">
    <citation type="journal article" date="2011" name="PLoS Genet.">
        <title>Genome sequencing and comparative transcriptomics of the model entomopathogenic fungi Metarhizium anisopliae and M. acridum.</title>
        <authorList>
            <person name="Gao Q."/>
            <person name="Jin K."/>
            <person name="Ying S.H."/>
            <person name="Zhang Y."/>
            <person name="Xiao G."/>
            <person name="Shang Y."/>
            <person name="Duan Z."/>
            <person name="Hu X."/>
            <person name="Xie X.Q."/>
            <person name="Zhou G."/>
            <person name="Peng G."/>
            <person name="Luo Z."/>
            <person name="Huang W."/>
            <person name="Wang B."/>
            <person name="Fang W."/>
            <person name="Wang S."/>
            <person name="Zhong Y."/>
            <person name="Ma L.J."/>
            <person name="St Leger R.J."/>
            <person name="Zhao G.P."/>
            <person name="Pei Y."/>
            <person name="Feng M.G."/>
            <person name="Xia Y."/>
            <person name="Wang C."/>
        </authorList>
    </citation>
    <scope>NUCLEOTIDE SEQUENCE [LARGE SCALE GENOMIC DNA]</scope>
    <source>
        <strain evidence="2 3">CQMa 102</strain>
    </source>
</reference>
<feature type="chain" id="PRO_5003237799" description="BYS1 domain protein" evidence="1">
    <location>
        <begin position="19"/>
        <end position="159"/>
    </location>
</feature>
<dbReference type="eggNOG" id="ENOG502SU8T">
    <property type="taxonomic scope" value="Eukaryota"/>
</dbReference>
<gene>
    <name evidence="2" type="ORF">MAC_01172</name>
</gene>
<dbReference type="InParanoid" id="E9DU74"/>
<dbReference type="AlphaFoldDB" id="E9DU74"/>
<keyword evidence="1" id="KW-0732">Signal</keyword>
<evidence type="ECO:0000313" key="3">
    <source>
        <dbReference type="Proteomes" id="UP000002499"/>
    </source>
</evidence>
<keyword evidence="3" id="KW-1185">Reference proteome</keyword>
<name>E9DU74_METAQ</name>
<feature type="signal peptide" evidence="1">
    <location>
        <begin position="1"/>
        <end position="18"/>
    </location>
</feature>
<evidence type="ECO:0000313" key="2">
    <source>
        <dbReference type="EMBL" id="EFY92934.1"/>
    </source>
</evidence>
<dbReference type="GeneID" id="19245483"/>
<dbReference type="STRING" id="655827.E9DU74"/>
<dbReference type="OMA" id="NPAYYWR"/>
<dbReference type="Proteomes" id="UP000002499">
    <property type="component" value="Unassembled WGS sequence"/>
</dbReference>
<protein>
    <recommendedName>
        <fullName evidence="4">BYS1 domain protein</fullName>
    </recommendedName>
</protein>
<dbReference type="EMBL" id="GL698473">
    <property type="protein sequence ID" value="EFY92934.1"/>
    <property type="molecule type" value="Genomic_DNA"/>
</dbReference>
<evidence type="ECO:0000256" key="1">
    <source>
        <dbReference type="SAM" id="SignalP"/>
    </source>
</evidence>
<organism evidence="3">
    <name type="scientific">Metarhizium acridum (strain CQMa 102)</name>
    <dbReference type="NCBI Taxonomy" id="655827"/>
    <lineage>
        <taxon>Eukaryota</taxon>
        <taxon>Fungi</taxon>
        <taxon>Dikarya</taxon>
        <taxon>Ascomycota</taxon>
        <taxon>Pezizomycotina</taxon>
        <taxon>Sordariomycetes</taxon>
        <taxon>Hypocreomycetidae</taxon>
        <taxon>Hypocreales</taxon>
        <taxon>Clavicipitaceae</taxon>
        <taxon>Metarhizium</taxon>
    </lineage>
</organism>
<accession>E9DU74</accession>